<dbReference type="InterPro" id="IPR036259">
    <property type="entry name" value="MFS_trans_sf"/>
</dbReference>
<feature type="transmembrane region" description="Helical" evidence="6">
    <location>
        <begin position="266"/>
        <end position="287"/>
    </location>
</feature>
<dbReference type="PANTHER" id="PTHR43124">
    <property type="entry name" value="PURINE EFFLUX PUMP PBUE"/>
    <property type="match status" value="1"/>
</dbReference>
<dbReference type="RefSeq" id="WP_386433584.1">
    <property type="nucleotide sequence ID" value="NZ_JBHSBB010000018.1"/>
</dbReference>
<dbReference type="SUPFAM" id="SSF103473">
    <property type="entry name" value="MFS general substrate transporter"/>
    <property type="match status" value="1"/>
</dbReference>
<dbReference type="InterPro" id="IPR050189">
    <property type="entry name" value="MFS_Efflux_Transporters"/>
</dbReference>
<comment type="subcellular location">
    <subcellularLocation>
        <location evidence="1">Cell membrane</location>
        <topology evidence="1">Multi-pass membrane protein</topology>
    </subcellularLocation>
</comment>
<keyword evidence="3 6" id="KW-0812">Transmembrane</keyword>
<evidence type="ECO:0000256" key="2">
    <source>
        <dbReference type="ARBA" id="ARBA00022475"/>
    </source>
</evidence>
<dbReference type="EMBL" id="JBHSBB010000018">
    <property type="protein sequence ID" value="MFC4034774.1"/>
    <property type="molecule type" value="Genomic_DNA"/>
</dbReference>
<evidence type="ECO:0000259" key="7">
    <source>
        <dbReference type="PROSITE" id="PS50850"/>
    </source>
</evidence>
<feature type="transmembrane region" description="Helical" evidence="6">
    <location>
        <begin position="146"/>
        <end position="170"/>
    </location>
</feature>
<dbReference type="PANTHER" id="PTHR43124:SF3">
    <property type="entry name" value="CHLORAMPHENICOL EFFLUX PUMP RV0191"/>
    <property type="match status" value="1"/>
</dbReference>
<keyword evidence="5 6" id="KW-0472">Membrane</keyword>
<dbReference type="Pfam" id="PF07690">
    <property type="entry name" value="MFS_1"/>
    <property type="match status" value="1"/>
</dbReference>
<feature type="transmembrane region" description="Helical" evidence="6">
    <location>
        <begin position="230"/>
        <end position="254"/>
    </location>
</feature>
<organism evidence="8 9">
    <name type="scientific">Streptomyces polygonati</name>
    <dbReference type="NCBI Taxonomy" id="1617087"/>
    <lineage>
        <taxon>Bacteria</taxon>
        <taxon>Bacillati</taxon>
        <taxon>Actinomycetota</taxon>
        <taxon>Actinomycetes</taxon>
        <taxon>Kitasatosporales</taxon>
        <taxon>Streptomycetaceae</taxon>
        <taxon>Streptomyces</taxon>
    </lineage>
</organism>
<dbReference type="Proteomes" id="UP001595765">
    <property type="component" value="Unassembled WGS sequence"/>
</dbReference>
<evidence type="ECO:0000256" key="4">
    <source>
        <dbReference type="ARBA" id="ARBA00022989"/>
    </source>
</evidence>
<sequence length="411" mass="41037">MTSDLPGASAGPHSPSWSWTWWSRFSLVYLCGVLAATGLGKMAPVSVQMRASLGLSLDRMALVTSSITAVAALFGIPVSYLVGRLALRWALLGGCVVMAGAGFTESRVHHFGPMIATRLAEGVGYVAVVVAAPAVIIAMGDGVRRITALAVWGTFFPVGLALGLFAGGLVSSAIGWRGWLAVQAGTLIVVGAAAVAALGSPGLEDAAAPVAAPEAAGPAGARWPTLRRPVLLALGFATASGTIVAVVTLLPTYLHESLGASTATAGTLTGVVSLTGTAGGFLSGWLLRRGVPARQVFAASLLMPLGTALAFLHSGGIVLSAVGGLLVALANELVVAAAFATIPTVVSTPADIGLANGLLAQIGSLGSLAGPPLVSLALLVADGWWAVAPTVLVVCAAGTVLLRASVRRPAV</sequence>
<dbReference type="Gene3D" id="1.20.1250.20">
    <property type="entry name" value="MFS general substrate transporter like domains"/>
    <property type="match status" value="1"/>
</dbReference>
<dbReference type="InterPro" id="IPR020846">
    <property type="entry name" value="MFS_dom"/>
</dbReference>
<feature type="domain" description="Major facilitator superfamily (MFS) profile" evidence="7">
    <location>
        <begin position="24"/>
        <end position="407"/>
    </location>
</feature>
<proteinExistence type="predicted"/>
<accession>A0ABV8HRV7</accession>
<dbReference type="CDD" id="cd06174">
    <property type="entry name" value="MFS"/>
    <property type="match status" value="1"/>
</dbReference>
<feature type="transmembrane region" description="Helical" evidence="6">
    <location>
        <begin position="60"/>
        <end position="80"/>
    </location>
</feature>
<reference evidence="9" key="1">
    <citation type="journal article" date="2019" name="Int. J. Syst. Evol. Microbiol.">
        <title>The Global Catalogue of Microorganisms (GCM) 10K type strain sequencing project: providing services to taxonomists for standard genome sequencing and annotation.</title>
        <authorList>
            <consortium name="The Broad Institute Genomics Platform"/>
            <consortium name="The Broad Institute Genome Sequencing Center for Infectious Disease"/>
            <person name="Wu L."/>
            <person name="Ma J."/>
        </authorList>
    </citation>
    <scope>NUCLEOTIDE SEQUENCE [LARGE SCALE GENOMIC DNA]</scope>
    <source>
        <strain evidence="9">CGMCC 4.7237</strain>
    </source>
</reference>
<keyword evidence="9" id="KW-1185">Reference proteome</keyword>
<keyword evidence="4 6" id="KW-1133">Transmembrane helix</keyword>
<evidence type="ECO:0000256" key="5">
    <source>
        <dbReference type="ARBA" id="ARBA00023136"/>
    </source>
</evidence>
<dbReference type="PRINTS" id="PR01035">
    <property type="entry name" value="TCRTETA"/>
</dbReference>
<evidence type="ECO:0000256" key="1">
    <source>
        <dbReference type="ARBA" id="ARBA00004651"/>
    </source>
</evidence>
<gene>
    <name evidence="8" type="ORF">ACFO3J_25385</name>
</gene>
<evidence type="ECO:0000313" key="9">
    <source>
        <dbReference type="Proteomes" id="UP001595765"/>
    </source>
</evidence>
<dbReference type="InterPro" id="IPR001958">
    <property type="entry name" value="Tet-R_TetA/multi-R_MdtG-like"/>
</dbReference>
<comment type="caution">
    <text evidence="8">The sequence shown here is derived from an EMBL/GenBank/DDBJ whole genome shotgun (WGS) entry which is preliminary data.</text>
</comment>
<keyword evidence="2" id="KW-1003">Cell membrane</keyword>
<feature type="transmembrane region" description="Helical" evidence="6">
    <location>
        <begin position="296"/>
        <end position="319"/>
    </location>
</feature>
<feature type="transmembrane region" description="Helical" evidence="6">
    <location>
        <begin position="358"/>
        <end position="378"/>
    </location>
</feature>
<evidence type="ECO:0000313" key="8">
    <source>
        <dbReference type="EMBL" id="MFC4034774.1"/>
    </source>
</evidence>
<feature type="transmembrane region" description="Helical" evidence="6">
    <location>
        <begin position="123"/>
        <end position="140"/>
    </location>
</feature>
<feature type="transmembrane region" description="Helical" evidence="6">
    <location>
        <begin position="325"/>
        <end position="346"/>
    </location>
</feature>
<feature type="transmembrane region" description="Helical" evidence="6">
    <location>
        <begin position="20"/>
        <end position="39"/>
    </location>
</feature>
<feature type="transmembrane region" description="Helical" evidence="6">
    <location>
        <begin position="384"/>
        <end position="402"/>
    </location>
</feature>
<dbReference type="PROSITE" id="PS50850">
    <property type="entry name" value="MFS"/>
    <property type="match status" value="1"/>
</dbReference>
<evidence type="ECO:0000256" key="3">
    <source>
        <dbReference type="ARBA" id="ARBA00022692"/>
    </source>
</evidence>
<feature type="transmembrane region" description="Helical" evidence="6">
    <location>
        <begin position="86"/>
        <end position="103"/>
    </location>
</feature>
<name>A0ABV8HRV7_9ACTN</name>
<protein>
    <submittedName>
        <fullName evidence="8">MFS transporter</fullName>
    </submittedName>
</protein>
<evidence type="ECO:0000256" key="6">
    <source>
        <dbReference type="SAM" id="Phobius"/>
    </source>
</evidence>
<dbReference type="InterPro" id="IPR011701">
    <property type="entry name" value="MFS"/>
</dbReference>